<keyword evidence="3" id="KW-1185">Reference proteome</keyword>
<dbReference type="Gene3D" id="1.10.260.40">
    <property type="entry name" value="lambda repressor-like DNA-binding domains"/>
    <property type="match status" value="1"/>
</dbReference>
<dbReference type="InterPro" id="IPR001387">
    <property type="entry name" value="Cro/C1-type_HTH"/>
</dbReference>
<gene>
    <name evidence="2" type="ORF">DRW42_02830</name>
</gene>
<dbReference type="OrthoDB" id="770730at2"/>
<dbReference type="PROSITE" id="PS50943">
    <property type="entry name" value="HTH_CROC1"/>
    <property type="match status" value="1"/>
</dbReference>
<reference evidence="2 3" key="1">
    <citation type="submission" date="2018-07" db="EMBL/GenBank/DDBJ databases">
        <title>A draft genome of a endophytic bacteria, a new species of Pedobacter.</title>
        <authorList>
            <person name="Zhang Z.D."/>
            <person name="Chen Z.J."/>
        </authorList>
    </citation>
    <scope>NUCLEOTIDE SEQUENCE [LARGE SCALE GENOMIC DNA]</scope>
    <source>
        <strain evidence="2 3">RS10</strain>
    </source>
</reference>
<dbReference type="InterPro" id="IPR010982">
    <property type="entry name" value="Lambda_DNA-bd_dom_sf"/>
</dbReference>
<evidence type="ECO:0000313" key="3">
    <source>
        <dbReference type="Proteomes" id="UP000252081"/>
    </source>
</evidence>
<dbReference type="AlphaFoldDB" id="A0A366LCH5"/>
<dbReference type="Proteomes" id="UP000252081">
    <property type="component" value="Unassembled WGS sequence"/>
</dbReference>
<name>A0A366LCH5_9SPHI</name>
<accession>A0A366LCH5</accession>
<feature type="domain" description="HTH cro/C1-type" evidence="1">
    <location>
        <begin position="7"/>
        <end position="61"/>
    </location>
</feature>
<dbReference type="Pfam" id="PF01381">
    <property type="entry name" value="HTH_3"/>
    <property type="match status" value="1"/>
</dbReference>
<dbReference type="SMART" id="SM00530">
    <property type="entry name" value="HTH_XRE"/>
    <property type="match status" value="1"/>
</dbReference>
<organism evidence="2 3">
    <name type="scientific">Pedobacter miscanthi</name>
    <dbReference type="NCBI Taxonomy" id="2259170"/>
    <lineage>
        <taxon>Bacteria</taxon>
        <taxon>Pseudomonadati</taxon>
        <taxon>Bacteroidota</taxon>
        <taxon>Sphingobacteriia</taxon>
        <taxon>Sphingobacteriales</taxon>
        <taxon>Sphingobacteriaceae</taxon>
        <taxon>Pedobacter</taxon>
    </lineage>
</organism>
<sequence>MDISHYILTLLEKKGLKQKDLARLLNKKEAEISKWMGGLHNFTLRTISAIEVALNEQIVLIPNTTHIYSNVNMVNNKSVVFFGSKHAPLPKNEWTTIRKVTAKKDSTVPAYALVS</sequence>
<dbReference type="GO" id="GO:0003677">
    <property type="term" value="F:DNA binding"/>
    <property type="evidence" value="ECO:0007669"/>
    <property type="project" value="InterPro"/>
</dbReference>
<dbReference type="SUPFAM" id="SSF47413">
    <property type="entry name" value="lambda repressor-like DNA-binding domains"/>
    <property type="match status" value="1"/>
</dbReference>
<dbReference type="CDD" id="cd00093">
    <property type="entry name" value="HTH_XRE"/>
    <property type="match status" value="1"/>
</dbReference>
<proteinExistence type="predicted"/>
<dbReference type="EMBL" id="QNQU01000002">
    <property type="protein sequence ID" value="RBQ11581.1"/>
    <property type="molecule type" value="Genomic_DNA"/>
</dbReference>
<evidence type="ECO:0000313" key="2">
    <source>
        <dbReference type="EMBL" id="RBQ11581.1"/>
    </source>
</evidence>
<protein>
    <recommendedName>
        <fullName evidence="1">HTH cro/C1-type domain-containing protein</fullName>
    </recommendedName>
</protein>
<comment type="caution">
    <text evidence="2">The sequence shown here is derived from an EMBL/GenBank/DDBJ whole genome shotgun (WGS) entry which is preliminary data.</text>
</comment>
<evidence type="ECO:0000259" key="1">
    <source>
        <dbReference type="PROSITE" id="PS50943"/>
    </source>
</evidence>